<evidence type="ECO:0000256" key="2">
    <source>
        <dbReference type="ARBA" id="ARBA00022553"/>
    </source>
</evidence>
<evidence type="ECO:0000313" key="12">
    <source>
        <dbReference type="EMBL" id="TDT72423.1"/>
    </source>
</evidence>
<evidence type="ECO:0000313" key="13">
    <source>
        <dbReference type="Proteomes" id="UP000294678"/>
    </source>
</evidence>
<keyword evidence="9 10" id="KW-0472">Membrane</keyword>
<protein>
    <submittedName>
        <fullName evidence="12">RnfABCDGE-type electron transport complex D subunit</fullName>
    </submittedName>
</protein>
<dbReference type="Proteomes" id="UP000294678">
    <property type="component" value="Unassembled WGS sequence"/>
</dbReference>
<dbReference type="GO" id="GO:0010181">
    <property type="term" value="F:FMN binding"/>
    <property type="evidence" value="ECO:0007669"/>
    <property type="project" value="InterPro"/>
</dbReference>
<organism evidence="12 13">
    <name type="scientific">Hypnocyclicus thermotrophus</name>
    <dbReference type="NCBI Taxonomy" id="1627895"/>
    <lineage>
        <taxon>Bacteria</taxon>
        <taxon>Fusobacteriati</taxon>
        <taxon>Fusobacteriota</taxon>
        <taxon>Fusobacteriia</taxon>
        <taxon>Fusobacteriales</taxon>
        <taxon>Fusobacteriaceae</taxon>
        <taxon>Hypnocyclicus</taxon>
    </lineage>
</organism>
<dbReference type="Pfam" id="PF03116">
    <property type="entry name" value="NQR2_RnfD_RnfE"/>
    <property type="match status" value="1"/>
</dbReference>
<evidence type="ECO:0000256" key="8">
    <source>
        <dbReference type="ARBA" id="ARBA00022989"/>
    </source>
</evidence>
<evidence type="ECO:0000256" key="1">
    <source>
        <dbReference type="ARBA" id="ARBA00022448"/>
    </source>
</evidence>
<accession>A0AA46E133</accession>
<reference evidence="12 13" key="1">
    <citation type="submission" date="2019-03" db="EMBL/GenBank/DDBJ databases">
        <title>Genomic Encyclopedia of Type Strains, Phase IV (KMG-IV): sequencing the most valuable type-strain genomes for metagenomic binning, comparative biology and taxonomic classification.</title>
        <authorList>
            <person name="Goeker M."/>
        </authorList>
    </citation>
    <scope>NUCLEOTIDE SEQUENCE [LARGE SCALE GENOMIC DNA]</scope>
    <source>
        <strain evidence="12 13">DSM 100055</strain>
    </source>
</reference>
<feature type="transmembrane region" description="Helical" evidence="10">
    <location>
        <begin position="318"/>
        <end position="336"/>
    </location>
</feature>
<evidence type="ECO:0000259" key="11">
    <source>
        <dbReference type="SMART" id="SM00900"/>
    </source>
</evidence>
<keyword evidence="4" id="KW-0288">FMN</keyword>
<name>A0AA46E133_9FUSO</name>
<dbReference type="PANTHER" id="PTHR30578">
    <property type="entry name" value="ELECTRON TRANSPORT COMPLEX PROTEIN RNFD"/>
    <property type="match status" value="1"/>
</dbReference>
<feature type="transmembrane region" description="Helical" evidence="10">
    <location>
        <begin position="21"/>
        <end position="39"/>
    </location>
</feature>
<evidence type="ECO:0000256" key="6">
    <source>
        <dbReference type="ARBA" id="ARBA00022967"/>
    </source>
</evidence>
<evidence type="ECO:0000256" key="3">
    <source>
        <dbReference type="ARBA" id="ARBA00022630"/>
    </source>
</evidence>
<dbReference type="GO" id="GO:0005886">
    <property type="term" value="C:plasma membrane"/>
    <property type="evidence" value="ECO:0007669"/>
    <property type="project" value="TreeGrafter"/>
</dbReference>
<sequence>MKNNIKSIAPFIRTNYTMESTMYDVVIALLPVLTAAIYIYGVKVIYILLISIITSLFTEFLITKSFKLKNQVFDGSSIVTAMLFCFTLPISIPYHVVIYGSVFSIFIGKMIFGGVGNNPFNPALLGRLYIMISYPQYSYNYIDTTVGASIIPQLKYIGSETIFTFFNGKLGFYKDILIGSSKRITSIGEVSILAIILGMIYLKYKGHIKLRTPISILGTLGILYVISGRDIMYLFLGGVIFASVYMATDMVSSPYTHNGLIIYGIVIGLFVYVFRDFTSNPEGITFAILLANILVPTINKHTLSRSFGGEKNMKKIKTIFLIIIVVISSVIIINKTDNMIEKIKIKKENRLKQKFIKEIYGENAKTSDKIEIKGDYSFVPIELENQIVGYITIFESKGYSENMIKFLLALDIEGRIKRLEVLSQNETEGLGSYVASKKWKNLWINRDSSYIFNKKVDAMTGATFTYLNSYKTIIKVLESYDELIGKNSLEMEDVDFLDLEPIDF</sequence>
<evidence type="ECO:0000256" key="5">
    <source>
        <dbReference type="ARBA" id="ARBA00022692"/>
    </source>
</evidence>
<feature type="domain" description="FMN-binding" evidence="11">
    <location>
        <begin position="398"/>
        <end position="480"/>
    </location>
</feature>
<keyword evidence="7" id="KW-0249">Electron transport</keyword>
<keyword evidence="2" id="KW-0597">Phosphoprotein</keyword>
<keyword evidence="3" id="KW-0285">Flavoprotein</keyword>
<dbReference type="Pfam" id="PF04205">
    <property type="entry name" value="FMN_bind"/>
    <property type="match status" value="1"/>
</dbReference>
<dbReference type="PANTHER" id="PTHR30578:SF0">
    <property type="entry name" value="ION-TRANSLOCATING OXIDOREDUCTASE COMPLEX SUBUNIT D"/>
    <property type="match status" value="1"/>
</dbReference>
<feature type="transmembrane region" description="Helical" evidence="10">
    <location>
        <begin position="231"/>
        <end position="248"/>
    </location>
</feature>
<comment type="caution">
    <text evidence="12">The sequence shown here is derived from an EMBL/GenBank/DDBJ whole genome shotgun (WGS) entry which is preliminary data.</text>
</comment>
<dbReference type="EMBL" id="SOBG01000001">
    <property type="protein sequence ID" value="TDT72423.1"/>
    <property type="molecule type" value="Genomic_DNA"/>
</dbReference>
<feature type="transmembrane region" description="Helical" evidence="10">
    <location>
        <begin position="254"/>
        <end position="274"/>
    </location>
</feature>
<dbReference type="InterPro" id="IPR007329">
    <property type="entry name" value="FMN-bd"/>
</dbReference>
<proteinExistence type="predicted"/>
<evidence type="ECO:0000256" key="9">
    <source>
        <dbReference type="ARBA" id="ARBA00023136"/>
    </source>
</evidence>
<dbReference type="GO" id="GO:0022900">
    <property type="term" value="P:electron transport chain"/>
    <property type="evidence" value="ECO:0007669"/>
    <property type="project" value="InterPro"/>
</dbReference>
<keyword evidence="13" id="KW-1185">Reference proteome</keyword>
<dbReference type="RefSeq" id="WP_134112055.1">
    <property type="nucleotide sequence ID" value="NZ_SOBG01000001.1"/>
</dbReference>
<evidence type="ECO:0000256" key="7">
    <source>
        <dbReference type="ARBA" id="ARBA00022982"/>
    </source>
</evidence>
<gene>
    <name evidence="12" type="ORF">EV215_0229</name>
</gene>
<feature type="transmembrane region" description="Helical" evidence="10">
    <location>
        <begin position="281"/>
        <end position="298"/>
    </location>
</feature>
<evidence type="ECO:0000256" key="4">
    <source>
        <dbReference type="ARBA" id="ARBA00022643"/>
    </source>
</evidence>
<evidence type="ECO:0000256" key="10">
    <source>
        <dbReference type="SAM" id="Phobius"/>
    </source>
</evidence>
<feature type="transmembrane region" description="Helical" evidence="10">
    <location>
        <begin position="72"/>
        <end position="90"/>
    </location>
</feature>
<dbReference type="InterPro" id="IPR004338">
    <property type="entry name" value="NqrB/RnfD"/>
</dbReference>
<dbReference type="GO" id="GO:0055085">
    <property type="term" value="P:transmembrane transport"/>
    <property type="evidence" value="ECO:0007669"/>
    <property type="project" value="InterPro"/>
</dbReference>
<dbReference type="AlphaFoldDB" id="A0AA46E133"/>
<keyword evidence="1" id="KW-0813">Transport</keyword>
<dbReference type="SMART" id="SM00900">
    <property type="entry name" value="FMN_bind"/>
    <property type="match status" value="1"/>
</dbReference>
<feature type="transmembrane region" description="Helical" evidence="10">
    <location>
        <begin position="45"/>
        <end position="63"/>
    </location>
</feature>
<dbReference type="NCBIfam" id="TIGR01946">
    <property type="entry name" value="rnfD"/>
    <property type="match status" value="1"/>
</dbReference>
<keyword evidence="8 10" id="KW-1133">Transmembrane helix</keyword>
<keyword evidence="5 10" id="KW-0812">Transmembrane</keyword>
<feature type="transmembrane region" description="Helical" evidence="10">
    <location>
        <begin position="184"/>
        <end position="202"/>
    </location>
</feature>
<dbReference type="InterPro" id="IPR011303">
    <property type="entry name" value="RnfD_bac"/>
</dbReference>
<keyword evidence="6" id="KW-1278">Translocase</keyword>